<protein>
    <submittedName>
        <fullName evidence="1">Uncharacterized protein</fullName>
    </submittedName>
</protein>
<sequence length="71" mass="8250">METNLLRNDIRSFSSCQKWELVLANLVFQDFRVLGEDKAFISETVSVTIFGSFVFINSVNHQRDDQKVHQT</sequence>
<evidence type="ECO:0000313" key="2">
    <source>
        <dbReference type="Proteomes" id="UP000836841"/>
    </source>
</evidence>
<accession>A0AAU9RP33</accession>
<dbReference type="Proteomes" id="UP000836841">
    <property type="component" value="Chromosome 2"/>
</dbReference>
<name>A0AAU9RP33_THLAR</name>
<evidence type="ECO:0000313" key="1">
    <source>
        <dbReference type="EMBL" id="CAH2047216.1"/>
    </source>
</evidence>
<reference evidence="1 2" key="1">
    <citation type="submission" date="2022-03" db="EMBL/GenBank/DDBJ databases">
        <authorList>
            <person name="Nunn A."/>
            <person name="Chopra R."/>
            <person name="Nunn A."/>
            <person name="Contreras Garrido A."/>
        </authorList>
    </citation>
    <scope>NUCLEOTIDE SEQUENCE [LARGE SCALE GENOMIC DNA]</scope>
</reference>
<dbReference type="EMBL" id="OU466858">
    <property type="protein sequence ID" value="CAH2047216.1"/>
    <property type="molecule type" value="Genomic_DNA"/>
</dbReference>
<proteinExistence type="predicted"/>
<feature type="non-terminal residue" evidence="1">
    <location>
        <position position="71"/>
    </location>
</feature>
<dbReference type="AlphaFoldDB" id="A0AAU9RP33"/>
<keyword evidence="2" id="KW-1185">Reference proteome</keyword>
<organism evidence="1 2">
    <name type="scientific">Thlaspi arvense</name>
    <name type="common">Field penny-cress</name>
    <dbReference type="NCBI Taxonomy" id="13288"/>
    <lineage>
        <taxon>Eukaryota</taxon>
        <taxon>Viridiplantae</taxon>
        <taxon>Streptophyta</taxon>
        <taxon>Embryophyta</taxon>
        <taxon>Tracheophyta</taxon>
        <taxon>Spermatophyta</taxon>
        <taxon>Magnoliopsida</taxon>
        <taxon>eudicotyledons</taxon>
        <taxon>Gunneridae</taxon>
        <taxon>Pentapetalae</taxon>
        <taxon>rosids</taxon>
        <taxon>malvids</taxon>
        <taxon>Brassicales</taxon>
        <taxon>Brassicaceae</taxon>
        <taxon>Thlaspideae</taxon>
        <taxon>Thlaspi</taxon>
    </lineage>
</organism>
<gene>
    <name evidence="1" type="ORF">TAV2_LOCUS7536</name>
</gene>